<keyword evidence="1" id="KW-1133">Transmembrane helix</keyword>
<feature type="transmembrane region" description="Helical" evidence="1">
    <location>
        <begin position="203"/>
        <end position="231"/>
    </location>
</feature>
<keyword evidence="1" id="KW-0812">Transmembrane</keyword>
<evidence type="ECO:0000313" key="3">
    <source>
        <dbReference type="Proteomes" id="UP000014500"/>
    </source>
</evidence>
<dbReference type="Proteomes" id="UP000014500">
    <property type="component" value="Unassembled WGS sequence"/>
</dbReference>
<name>T1J9D0_STRMM</name>
<organism evidence="2 3">
    <name type="scientific">Strigamia maritima</name>
    <name type="common">European centipede</name>
    <name type="synonym">Geophilus maritimus</name>
    <dbReference type="NCBI Taxonomy" id="126957"/>
    <lineage>
        <taxon>Eukaryota</taxon>
        <taxon>Metazoa</taxon>
        <taxon>Ecdysozoa</taxon>
        <taxon>Arthropoda</taxon>
        <taxon>Myriapoda</taxon>
        <taxon>Chilopoda</taxon>
        <taxon>Pleurostigmophora</taxon>
        <taxon>Geophilomorpha</taxon>
        <taxon>Linotaeniidae</taxon>
        <taxon>Strigamia</taxon>
    </lineage>
</organism>
<dbReference type="AlphaFoldDB" id="T1J9D0"/>
<accession>T1J9D0</accession>
<dbReference type="EMBL" id="JH431971">
    <property type="status" value="NOT_ANNOTATED_CDS"/>
    <property type="molecule type" value="Genomic_DNA"/>
</dbReference>
<dbReference type="EnsemblMetazoa" id="SMAR010326-RA">
    <property type="protein sequence ID" value="SMAR010326-PA"/>
    <property type="gene ID" value="SMAR010326"/>
</dbReference>
<dbReference type="HOGENOM" id="CLU_1131429_0_0_1"/>
<dbReference type="STRING" id="126957.T1J9D0"/>
<keyword evidence="3" id="KW-1185">Reference proteome</keyword>
<protein>
    <submittedName>
        <fullName evidence="2">Uncharacterized protein</fullName>
    </submittedName>
</protein>
<sequence>FRLRSYGQRFVLFAGRPHIPALPILRIGGDLVSDPQKVCDEIGSKFSFNSSSDHYSTKFQKFKTEAERTRIPLGLSGLEDYNRLFSICELEMALRQRQLQLALHRLERWSDENGFCFSSQKMVCIHFCRLRNLHLDPDLTLNGTALPVVQTARSLPSHTAYDAIFKPGFERFYATRHNPLLSFGMFVQTLSENFSLPFDILSLWFLLGWLPGVLLALLVTSLCVFLGNLILCQQSIYSYFIVIEKI</sequence>
<proteinExistence type="predicted"/>
<evidence type="ECO:0000256" key="1">
    <source>
        <dbReference type="SAM" id="Phobius"/>
    </source>
</evidence>
<keyword evidence="1" id="KW-0472">Membrane</keyword>
<reference evidence="2" key="2">
    <citation type="submission" date="2015-02" db="UniProtKB">
        <authorList>
            <consortium name="EnsemblMetazoa"/>
        </authorList>
    </citation>
    <scope>IDENTIFICATION</scope>
</reference>
<evidence type="ECO:0000313" key="2">
    <source>
        <dbReference type="EnsemblMetazoa" id="SMAR010326-PA"/>
    </source>
</evidence>
<reference evidence="3" key="1">
    <citation type="submission" date="2011-05" db="EMBL/GenBank/DDBJ databases">
        <authorList>
            <person name="Richards S.R."/>
            <person name="Qu J."/>
            <person name="Jiang H."/>
            <person name="Jhangiani S.N."/>
            <person name="Agravi P."/>
            <person name="Goodspeed R."/>
            <person name="Gross S."/>
            <person name="Mandapat C."/>
            <person name="Jackson L."/>
            <person name="Mathew T."/>
            <person name="Pu L."/>
            <person name="Thornton R."/>
            <person name="Saada N."/>
            <person name="Wilczek-Boney K.B."/>
            <person name="Lee S."/>
            <person name="Kovar C."/>
            <person name="Wu Y."/>
            <person name="Scherer S.E."/>
            <person name="Worley K.C."/>
            <person name="Muzny D.M."/>
            <person name="Gibbs R."/>
        </authorList>
    </citation>
    <scope>NUCLEOTIDE SEQUENCE</scope>
    <source>
        <strain evidence="3">Brora</strain>
    </source>
</reference>